<reference evidence="4" key="1">
    <citation type="submission" date="2016-10" db="EMBL/GenBank/DDBJ databases">
        <authorList>
            <person name="Varghese N."/>
            <person name="Submissions S."/>
        </authorList>
    </citation>
    <scope>NUCLEOTIDE SEQUENCE [LARGE SCALE GENOMIC DNA]</scope>
    <source>
        <strain evidence="4">CGMCC 1.7736</strain>
    </source>
</reference>
<dbReference type="EMBL" id="FOYT01000003">
    <property type="protein sequence ID" value="SFR67513.1"/>
    <property type="molecule type" value="Genomic_DNA"/>
</dbReference>
<evidence type="ECO:0000259" key="2">
    <source>
        <dbReference type="Pfam" id="PF24042"/>
    </source>
</evidence>
<dbReference type="InterPro" id="IPR036388">
    <property type="entry name" value="WH-like_DNA-bd_sf"/>
</dbReference>
<feature type="domain" description="DUF7351" evidence="2">
    <location>
        <begin position="106"/>
        <end position="284"/>
    </location>
</feature>
<dbReference type="Pfam" id="PF24038">
    <property type="entry name" value="DUF7347"/>
    <property type="match status" value="1"/>
</dbReference>
<dbReference type="RefSeq" id="WP_089809865.1">
    <property type="nucleotide sequence ID" value="NZ_FOYT01000003.1"/>
</dbReference>
<name>A0A1I6ILC9_9EURY</name>
<dbReference type="Proteomes" id="UP000198531">
    <property type="component" value="Unassembled WGS sequence"/>
</dbReference>
<proteinExistence type="predicted"/>
<accession>A0A1I6ILC9</accession>
<dbReference type="InterPro" id="IPR055775">
    <property type="entry name" value="DUF7351"/>
</dbReference>
<dbReference type="Pfam" id="PF24042">
    <property type="entry name" value="DUF7351"/>
    <property type="match status" value="1"/>
</dbReference>
<evidence type="ECO:0000259" key="1">
    <source>
        <dbReference type="Pfam" id="PF24038"/>
    </source>
</evidence>
<evidence type="ECO:0000313" key="3">
    <source>
        <dbReference type="EMBL" id="SFR67513.1"/>
    </source>
</evidence>
<dbReference type="Gene3D" id="1.10.10.10">
    <property type="entry name" value="Winged helix-like DNA-binding domain superfamily/Winged helix DNA-binding domain"/>
    <property type="match status" value="1"/>
</dbReference>
<dbReference type="SUPFAM" id="SSF46785">
    <property type="entry name" value="Winged helix' DNA-binding domain"/>
    <property type="match status" value="1"/>
</dbReference>
<dbReference type="STRING" id="553469.SAMN04487947_3434"/>
<dbReference type="InterPro" id="IPR036390">
    <property type="entry name" value="WH_DNA-bd_sf"/>
</dbReference>
<dbReference type="AlphaFoldDB" id="A0A1I6ILC9"/>
<feature type="domain" description="DUF7347" evidence="1">
    <location>
        <begin position="13"/>
        <end position="86"/>
    </location>
</feature>
<keyword evidence="4" id="KW-1185">Reference proteome</keyword>
<organism evidence="3 4">
    <name type="scientific">Halogeometricum rufum</name>
    <dbReference type="NCBI Taxonomy" id="553469"/>
    <lineage>
        <taxon>Archaea</taxon>
        <taxon>Methanobacteriati</taxon>
        <taxon>Methanobacteriota</taxon>
        <taxon>Stenosarchaea group</taxon>
        <taxon>Halobacteria</taxon>
        <taxon>Halobacteriales</taxon>
        <taxon>Haloferacaceae</taxon>
        <taxon>Halogeometricum</taxon>
    </lineage>
</organism>
<gene>
    <name evidence="3" type="ORF">SAMN04487947_3434</name>
</gene>
<evidence type="ECO:0000313" key="4">
    <source>
        <dbReference type="Proteomes" id="UP000198531"/>
    </source>
</evidence>
<protein>
    <submittedName>
        <fullName evidence="3">Helix-turn-helix domain-containing protein</fullName>
    </submittedName>
</protein>
<dbReference type="OrthoDB" id="8482at2157"/>
<dbReference type="InterPro" id="IPR055771">
    <property type="entry name" value="DUF7347"/>
</dbReference>
<sequence>MTVERLPAAELDAVFGLLANELRIEIIRTLWEQQEEPLSFTDLQSLVDVRDSGKFNYHLNVLVPAFVERSEDGYALTHAGQHVVGAAVSGRFTEADEITVDDVPAGECMFCGGHLSARYEGGDVTVDCDDCEDLVTRMPIPPNTVSGLDPEDLPAVFSRHLLTLTNRLSRGFCKLCQGRVDSSLTALSSSESVTFRPSLDVRFDCRACGDRTHLNVGGVVMDHPAVTSFLYDHGIDLRRSYVWELTSLLDPEATVASEDPLRLRLVVRLDGDELELTLDETATVVDHTRG</sequence>